<keyword evidence="1" id="KW-0472">Membrane</keyword>
<gene>
    <name evidence="4" type="ORF">FSW04_19655</name>
</gene>
<organism evidence="4 5">
    <name type="scientific">Baekduia soli</name>
    <dbReference type="NCBI Taxonomy" id="496014"/>
    <lineage>
        <taxon>Bacteria</taxon>
        <taxon>Bacillati</taxon>
        <taxon>Actinomycetota</taxon>
        <taxon>Thermoleophilia</taxon>
        <taxon>Solirubrobacterales</taxon>
        <taxon>Baekduiaceae</taxon>
        <taxon>Baekduia</taxon>
    </lineage>
</organism>
<name>A0A5B8U8W4_9ACTN</name>
<feature type="transmembrane region" description="Helical" evidence="1">
    <location>
        <begin position="293"/>
        <end position="311"/>
    </location>
</feature>
<dbReference type="EMBL" id="CP042430">
    <property type="protein sequence ID" value="QEC49566.1"/>
    <property type="molecule type" value="Genomic_DNA"/>
</dbReference>
<feature type="transmembrane region" description="Helical" evidence="1">
    <location>
        <begin position="117"/>
        <end position="136"/>
    </location>
</feature>
<dbReference type="OrthoDB" id="5242711at2"/>
<evidence type="ECO:0000259" key="3">
    <source>
        <dbReference type="Pfam" id="PF11847"/>
    </source>
</evidence>
<keyword evidence="5" id="KW-1185">Reference proteome</keyword>
<accession>A0A5B8U8W4</accession>
<feature type="transmembrane region" description="Helical" evidence="1">
    <location>
        <begin position="323"/>
        <end position="342"/>
    </location>
</feature>
<protein>
    <submittedName>
        <fullName evidence="4">DUF3367 domain-containing protein</fullName>
    </submittedName>
</protein>
<reference evidence="4 5" key="1">
    <citation type="journal article" date="2018" name="J. Microbiol.">
        <title>Baekduia soli gen. nov., sp. nov., a novel bacterium isolated from the soil of Baekdu Mountain and proposal of a novel family name, Baekduiaceae fam. nov.</title>
        <authorList>
            <person name="An D.S."/>
            <person name="Siddiqi M.Z."/>
            <person name="Kim K.H."/>
            <person name="Yu H.S."/>
            <person name="Im W.T."/>
        </authorList>
    </citation>
    <scope>NUCLEOTIDE SEQUENCE [LARGE SCALE GENOMIC DNA]</scope>
    <source>
        <strain evidence="4 5">BR7-21</strain>
    </source>
</reference>
<dbReference type="RefSeq" id="WP_146921931.1">
    <property type="nucleotide sequence ID" value="NZ_CP042430.1"/>
</dbReference>
<feature type="transmembrane region" description="Helical" evidence="1">
    <location>
        <begin position="87"/>
        <end position="105"/>
    </location>
</feature>
<keyword evidence="1" id="KW-1133">Transmembrane helix</keyword>
<evidence type="ECO:0000256" key="2">
    <source>
        <dbReference type="SAM" id="SignalP"/>
    </source>
</evidence>
<dbReference type="KEGG" id="bsol:FSW04_19655"/>
<feature type="transmembrane region" description="Helical" evidence="1">
    <location>
        <begin position="217"/>
        <end position="238"/>
    </location>
</feature>
<sequence>MRSRRTIPLALATLSFVLALVQRPGEVIADTKVHLYLDPVRFLRGVASLWTTSPDLGHVWASQYGGYLWPMSPWFALGDAIGLPTWLVHRLWLGTILALGAWGVVRLLDALLDRRRGAAHLATGVLFVVNPWVTVYADRSSVTLLAWAALPWLMLCVHHGLRVRRPWRPAAAFALVLATAGGGVNAGTFAWALVGPVLLVLYELWLRDVRPSALRRLLVRLVPMAVLANVWWVVPLAVAGRGAPNFLIFTEQPGTIWSTTTLTESLRLMGFWTSYVGVGYGGVLRPYQGSAPAMLLLLPVVLAGLLVPALALGGFPWTRRWRYAPFFLLLTLVGVLIMVAGWPDGTPLRRVGTGVYYRVETLQPLRTTYKAGSLVALGLAMLGGAAFAAAWSRLGARWPRARLVRALPPPARRPLLAAAGVGLVVLASWPLVTGRAVERQLAFTLPPAWRAAAADLQDRPSDSRAMILPGQLFASYRWGGTVDAVLPALTDHPVTTRWIVPFADLRSTELQFSVDALVTQERLRPGQLRPLLDLLDVGDVLVAADGDRSRSGEMPAADAARELSGPGGLGRGGITYGPTIPAAAAAGRIEAPARVPQLRRIPVPTGGLVRVLPRTDATVVDGAGGALTALAAYGALDLGKAYTYAPDDGGVAGLRRAAAQGAGFVISDTNRRRAFVAARLKGAFGPTLPRDQGVSVDGTILDPFGDLDQRAQTTAEVTGIRSISAPSSPQVTQFADQRPFAAIDGETSTAWIADRALVQARHTLTIDFGRLRDVGVLGLLPYSDSRGVVKAVEVNGRRFAVHRGWNALPVHLRAVRTLAIHLAQVTRPEHAHAGAGGIRELRIDGVRPAEALRPPTVIEDALRGADISHDPLTYLLDRTTADVPAAQQKFVGERGAGQLRDSQDPERQLRRVLRPPAVRSYVVDGWGSVDPRRADAVFAQIDRTGTREQAFASSSRFDGLGRYRASGAFDGGGRAWVGQWIPGRPAWISWSTPAATDVRRLVLMPAGVRVRRPTRVALTVDGRRGPAVAVGPGGVVDLGTGVRGTRFRLDVLAARFPAGTPDAVRRRRAVGIGEIEGSGVTAAAVRRTGRVELPCGIATIDVDGASYPLRASTDRASLDAGRPVRLRGCGRLTLPARDVILEGSTGPLRVDGLRLDSPAPDPLARAAVLGGGRVLDPGREDHGGRTGVRVDVRGPSFLVLGQSFDRGWRATCDGRDLGEPRAMDGFANAWPVERGCTRVAFAYRPQRLADAGYAISGVTCAVLLLLLAVAAWRRRRRRRGMPGAAAGAAPEPLAPPAAPRAWSPVAACAIALPVAAAVGVGFGLRAGVVAAPLLALVLWRGIGDRVLGLVAGALLVVVVPAIYAGVSLFGGEELLGGNSTRYAADRLAAHWVGVGAFVLLALVLWRALAAARRGRRDGEVAWRP</sequence>
<feature type="transmembrane region" description="Helical" evidence="1">
    <location>
        <begin position="142"/>
        <end position="160"/>
    </location>
</feature>
<dbReference type="Proteomes" id="UP000321805">
    <property type="component" value="Chromosome"/>
</dbReference>
<dbReference type="Pfam" id="PF11847">
    <property type="entry name" value="GT-C_AftD"/>
    <property type="match status" value="1"/>
</dbReference>
<dbReference type="GO" id="GO:0016740">
    <property type="term" value="F:transferase activity"/>
    <property type="evidence" value="ECO:0007669"/>
    <property type="project" value="InterPro"/>
</dbReference>
<feature type="transmembrane region" description="Helical" evidence="1">
    <location>
        <begin position="374"/>
        <end position="394"/>
    </location>
</feature>
<feature type="transmembrane region" description="Helical" evidence="1">
    <location>
        <begin position="1389"/>
        <end position="1408"/>
    </location>
</feature>
<feature type="transmembrane region" description="Helical" evidence="1">
    <location>
        <begin position="1251"/>
        <end position="1272"/>
    </location>
</feature>
<feature type="transmembrane region" description="Helical" evidence="1">
    <location>
        <begin position="415"/>
        <end position="432"/>
    </location>
</feature>
<evidence type="ECO:0000313" key="4">
    <source>
        <dbReference type="EMBL" id="QEC49566.1"/>
    </source>
</evidence>
<dbReference type="InterPro" id="IPR021798">
    <property type="entry name" value="AftD_N"/>
</dbReference>
<feature type="signal peptide" evidence="2">
    <location>
        <begin position="1"/>
        <end position="29"/>
    </location>
</feature>
<evidence type="ECO:0000256" key="1">
    <source>
        <dbReference type="SAM" id="Phobius"/>
    </source>
</evidence>
<keyword evidence="1" id="KW-0812">Transmembrane</keyword>
<proteinExistence type="predicted"/>
<feature type="chain" id="PRO_5022910183" evidence="2">
    <location>
        <begin position="30"/>
        <end position="1424"/>
    </location>
</feature>
<feature type="transmembrane region" description="Helical" evidence="1">
    <location>
        <begin position="189"/>
        <end position="205"/>
    </location>
</feature>
<evidence type="ECO:0000313" key="5">
    <source>
        <dbReference type="Proteomes" id="UP000321805"/>
    </source>
</evidence>
<feature type="transmembrane region" description="Helical" evidence="1">
    <location>
        <begin position="1349"/>
        <end position="1369"/>
    </location>
</feature>
<feature type="domain" description="Alpha-(1-&gt;3)-arabinofuranosyltransferase N-terminal GT-C" evidence="3">
    <location>
        <begin position="16"/>
        <end position="681"/>
    </location>
</feature>
<keyword evidence="2" id="KW-0732">Signal</keyword>